<dbReference type="AlphaFoldDB" id="A0A563UA78"/>
<evidence type="ECO:0000313" key="2">
    <source>
        <dbReference type="Proteomes" id="UP000318010"/>
    </source>
</evidence>
<dbReference type="RefSeq" id="WP_146269051.1">
    <property type="nucleotide sequence ID" value="NZ_VOEI01000001.1"/>
</dbReference>
<protein>
    <submittedName>
        <fullName evidence="1">Uncharacterized protein</fullName>
    </submittedName>
</protein>
<gene>
    <name evidence="1" type="ORF">FPZ42_03305</name>
</gene>
<keyword evidence="2" id="KW-1185">Reference proteome</keyword>
<sequence length="205" mass="22935">MRVEYPQAYRFILQEDLILLPQDRLAVSDITPEDKEAQLPISPDVVSLGEFTDNQTPKVSEQQTTANPAAVQTIKQTENTGFKYLGSNQKQFLILVNYANEEYIAAGHLTALESILARKGLTLKDVAIQNLNSIAPVKLSDLVSHYNPTRLLIMGEDALPQGIGNLPLNKPVQGKKIHVLYSFSFDEMMSSNDNKKAFWEQMKSL</sequence>
<proteinExistence type="predicted"/>
<name>A0A563UA78_9SPHI</name>
<evidence type="ECO:0000313" key="1">
    <source>
        <dbReference type="EMBL" id="TWR28255.1"/>
    </source>
</evidence>
<reference evidence="1 2" key="1">
    <citation type="submission" date="2019-07" db="EMBL/GenBank/DDBJ databases">
        <authorList>
            <person name="Kim J."/>
        </authorList>
    </citation>
    <scope>NUCLEOTIDE SEQUENCE [LARGE SCALE GENOMIC DNA]</scope>
    <source>
        <strain evidence="1 2">MJ1a</strain>
    </source>
</reference>
<comment type="caution">
    <text evidence="1">The sequence shown here is derived from an EMBL/GenBank/DDBJ whole genome shotgun (WGS) entry which is preliminary data.</text>
</comment>
<dbReference type="Proteomes" id="UP000318010">
    <property type="component" value="Unassembled WGS sequence"/>
</dbReference>
<organism evidence="1 2">
    <name type="scientific">Mucilaginibacter achroorhodeus</name>
    <dbReference type="NCBI Taxonomy" id="2599294"/>
    <lineage>
        <taxon>Bacteria</taxon>
        <taxon>Pseudomonadati</taxon>
        <taxon>Bacteroidota</taxon>
        <taxon>Sphingobacteriia</taxon>
        <taxon>Sphingobacteriales</taxon>
        <taxon>Sphingobacteriaceae</taxon>
        <taxon>Mucilaginibacter</taxon>
    </lineage>
</organism>
<accession>A0A563UA78</accession>
<dbReference type="OrthoDB" id="797407at2"/>
<dbReference type="EMBL" id="VOEI01000001">
    <property type="protein sequence ID" value="TWR28255.1"/>
    <property type="molecule type" value="Genomic_DNA"/>
</dbReference>